<dbReference type="EMBL" id="JANBPY010001818">
    <property type="protein sequence ID" value="KAJ1958244.1"/>
    <property type="molecule type" value="Genomic_DNA"/>
</dbReference>
<dbReference type="OrthoDB" id="409725at2759"/>
<dbReference type="GO" id="GO:0016020">
    <property type="term" value="C:membrane"/>
    <property type="evidence" value="ECO:0007669"/>
    <property type="project" value="UniProtKB-SubCell"/>
</dbReference>
<dbReference type="PANTHER" id="PTHR43310:SF4">
    <property type="entry name" value="AFR304WP"/>
    <property type="match status" value="1"/>
</dbReference>
<dbReference type="InterPro" id="IPR011547">
    <property type="entry name" value="SLC26A/SulP_dom"/>
</dbReference>
<keyword evidence="3 6" id="KW-1133">Transmembrane helix</keyword>
<feature type="domain" description="Cyclic nucleotide-binding" evidence="8">
    <location>
        <begin position="763"/>
        <end position="868"/>
    </location>
</feature>
<feature type="domain" description="STAS" evidence="9">
    <location>
        <begin position="422"/>
        <end position="534"/>
    </location>
</feature>
<keyword evidence="2 6" id="KW-0812">Transmembrane</keyword>
<dbReference type="PROSITE" id="PS50042">
    <property type="entry name" value="CNMP_BINDING_3"/>
    <property type="match status" value="1"/>
</dbReference>
<evidence type="ECO:0000256" key="5">
    <source>
        <dbReference type="SAM" id="MobiDB-lite"/>
    </source>
</evidence>
<feature type="transmembrane region" description="Helical" evidence="6">
    <location>
        <begin position="131"/>
        <end position="150"/>
    </location>
</feature>
<sequence length="901" mass="98953">MFLLSTVVCQLTFSLGASTFPGANGGMMIEAIPFLHTICEIVVATVGQGNDHSIVATTMAAYALSSIITGLSFLALGYFNLGALVDFFPRHILVGCIGGVGYFLIQTAVEITGQVVLHLDLATLWKLFEPHVLSLWGSSLLLALLLRVMCHRFTHPFFIPSFFVVVPIFFYIIAMGLGCSMAQLREEGWVFQLPDADVPFYDFYLKFDFASIHWPALLKTLPAMFGLTFFGILHVPINVPALAVSTSKDDLDTNRELVAHGLSNLFSGMMGTVQNYLIYSNSLFFIRTGGDSRLAGLMLAAVTTAILVGGTQIVGFMPTIVVGSLIFHLGIDLMKEALYNTWGVVNRIEYITISTIIVAMAGLGFIEGIFVGILLACFFFVFLYSRRRSTRAAYTGPTARSTVRRLYRQRRFLDQVGSQIQVLQLQGFMFFGTINSVEHTIRQYLCQRRWNMQPIRFLVLDIGLVTGMDFSAAEAFTRIKRLLRAREVYFVVCRVDFNNEVGKALQAAKVCGTNAQDDPYTCAFSTLNEGLEWCENVLLETYYLQRIQPPYQDGFGTQSAPGSPRQMAFNSHDIPTSVGNGEEHSGDRCVLASPHTKAMSSHDLFKLAWNLNPQDSRLPHHPATTVLKNAGYYSSAYLLPGTPGEQKSGPVHHAGAVPVETRSEELSAGSQLAEAEGNGTNPYFGSSPRLQQVLAATHNLLAQERDLRPTPSSQGRHVSDVPASPLGSTLAVGSSAGGTTRASQVLPAQPRNLIPPLGLLIQAFQDLDQVSHEDMLYTVSRCFIRHPLPAGATLWHAGTPAEGLYVVESGLLRLLVEIDGNVKNIESILPGTMVGELSFFTRRTRLDTVVAEVDSVLWKLPLDAFETLSKENPKLALDFTRLALCYSAQSIDNATTFAFYH</sequence>
<feature type="transmembrane region" description="Helical" evidence="6">
    <location>
        <begin position="298"/>
        <end position="331"/>
    </location>
</feature>
<gene>
    <name evidence="10" type="ORF">IWQ62_004931</name>
</gene>
<feature type="transmembrane region" description="Helical" evidence="6">
    <location>
        <begin position="265"/>
        <end position="286"/>
    </location>
</feature>
<accession>A0A9W8ARR5</accession>
<evidence type="ECO:0000256" key="7">
    <source>
        <dbReference type="SAM" id="SignalP"/>
    </source>
</evidence>
<comment type="caution">
    <text evidence="10">The sequence shown here is derived from an EMBL/GenBank/DDBJ whole genome shotgun (WGS) entry which is preliminary data.</text>
</comment>
<evidence type="ECO:0000256" key="3">
    <source>
        <dbReference type="ARBA" id="ARBA00022989"/>
    </source>
</evidence>
<name>A0A9W8ARR5_9FUNG</name>
<feature type="transmembrane region" description="Helical" evidence="6">
    <location>
        <begin position="157"/>
        <end position="178"/>
    </location>
</feature>
<dbReference type="InterPro" id="IPR018490">
    <property type="entry name" value="cNMP-bd_dom_sf"/>
</dbReference>
<comment type="subcellular location">
    <subcellularLocation>
        <location evidence="1">Membrane</location>
        <topology evidence="1">Multi-pass membrane protein</topology>
    </subcellularLocation>
</comment>
<keyword evidence="11" id="KW-1185">Reference proteome</keyword>
<dbReference type="PROSITE" id="PS50801">
    <property type="entry name" value="STAS"/>
    <property type="match status" value="1"/>
</dbReference>
<dbReference type="InterPro" id="IPR052706">
    <property type="entry name" value="Membrane-Transporter-like"/>
</dbReference>
<evidence type="ECO:0008006" key="12">
    <source>
        <dbReference type="Google" id="ProtNLM"/>
    </source>
</evidence>
<protein>
    <recommendedName>
        <fullName evidence="12">Sulfate transporter family protein</fullName>
    </recommendedName>
</protein>
<feature type="signal peptide" evidence="7">
    <location>
        <begin position="1"/>
        <end position="16"/>
    </location>
</feature>
<organism evidence="10 11">
    <name type="scientific">Dispira parvispora</name>
    <dbReference type="NCBI Taxonomy" id="1520584"/>
    <lineage>
        <taxon>Eukaryota</taxon>
        <taxon>Fungi</taxon>
        <taxon>Fungi incertae sedis</taxon>
        <taxon>Zoopagomycota</taxon>
        <taxon>Kickxellomycotina</taxon>
        <taxon>Dimargaritomycetes</taxon>
        <taxon>Dimargaritales</taxon>
        <taxon>Dimargaritaceae</taxon>
        <taxon>Dispira</taxon>
    </lineage>
</organism>
<evidence type="ECO:0000256" key="2">
    <source>
        <dbReference type="ARBA" id="ARBA00022692"/>
    </source>
</evidence>
<feature type="chain" id="PRO_5040884030" description="Sulfate transporter family protein" evidence="7">
    <location>
        <begin position="17"/>
        <end position="901"/>
    </location>
</feature>
<evidence type="ECO:0000259" key="9">
    <source>
        <dbReference type="PROSITE" id="PS50801"/>
    </source>
</evidence>
<feature type="transmembrane region" description="Helical" evidence="6">
    <location>
        <begin position="91"/>
        <end position="111"/>
    </location>
</feature>
<proteinExistence type="predicted"/>
<feature type="transmembrane region" description="Helical" evidence="6">
    <location>
        <begin position="225"/>
        <end position="245"/>
    </location>
</feature>
<dbReference type="Pfam" id="PF00916">
    <property type="entry name" value="Sulfate_transp"/>
    <property type="match status" value="1"/>
</dbReference>
<dbReference type="Gene3D" id="2.60.120.10">
    <property type="entry name" value="Jelly Rolls"/>
    <property type="match status" value="1"/>
</dbReference>
<dbReference type="Pfam" id="PF01740">
    <property type="entry name" value="STAS"/>
    <property type="match status" value="1"/>
</dbReference>
<dbReference type="PANTHER" id="PTHR43310">
    <property type="entry name" value="SULFATE TRANSPORTER YBAR-RELATED"/>
    <property type="match status" value="1"/>
</dbReference>
<keyword evidence="4 6" id="KW-0472">Membrane</keyword>
<dbReference type="Gene3D" id="3.30.750.24">
    <property type="entry name" value="STAS domain"/>
    <property type="match status" value="1"/>
</dbReference>
<dbReference type="InterPro" id="IPR014710">
    <property type="entry name" value="RmlC-like_jellyroll"/>
</dbReference>
<dbReference type="InterPro" id="IPR036513">
    <property type="entry name" value="STAS_dom_sf"/>
</dbReference>
<evidence type="ECO:0000256" key="1">
    <source>
        <dbReference type="ARBA" id="ARBA00004141"/>
    </source>
</evidence>
<keyword evidence="7" id="KW-0732">Signal</keyword>
<dbReference type="InterPro" id="IPR000595">
    <property type="entry name" value="cNMP-bd_dom"/>
</dbReference>
<evidence type="ECO:0000259" key="8">
    <source>
        <dbReference type="PROSITE" id="PS50042"/>
    </source>
</evidence>
<feature type="transmembrane region" description="Helical" evidence="6">
    <location>
        <begin position="59"/>
        <end position="79"/>
    </location>
</feature>
<feature type="region of interest" description="Disordered" evidence="5">
    <location>
        <begin position="664"/>
        <end position="683"/>
    </location>
</feature>
<dbReference type="InterPro" id="IPR002645">
    <property type="entry name" value="STAS_dom"/>
</dbReference>
<feature type="region of interest" description="Disordered" evidence="5">
    <location>
        <begin position="707"/>
        <end position="743"/>
    </location>
</feature>
<dbReference type="SUPFAM" id="SSF51206">
    <property type="entry name" value="cAMP-binding domain-like"/>
    <property type="match status" value="1"/>
</dbReference>
<dbReference type="CDD" id="cd07042">
    <property type="entry name" value="STAS_SulP_like_sulfate_transporter"/>
    <property type="match status" value="1"/>
</dbReference>
<dbReference type="Pfam" id="PF00027">
    <property type="entry name" value="cNMP_binding"/>
    <property type="match status" value="1"/>
</dbReference>
<evidence type="ECO:0000313" key="11">
    <source>
        <dbReference type="Proteomes" id="UP001150925"/>
    </source>
</evidence>
<evidence type="ECO:0000256" key="4">
    <source>
        <dbReference type="ARBA" id="ARBA00023136"/>
    </source>
</evidence>
<feature type="transmembrane region" description="Helical" evidence="6">
    <location>
        <begin position="457"/>
        <end position="476"/>
    </location>
</feature>
<dbReference type="SUPFAM" id="SSF52091">
    <property type="entry name" value="SpoIIaa-like"/>
    <property type="match status" value="1"/>
</dbReference>
<reference evidence="10" key="1">
    <citation type="submission" date="2022-07" db="EMBL/GenBank/DDBJ databases">
        <title>Phylogenomic reconstructions and comparative analyses of Kickxellomycotina fungi.</title>
        <authorList>
            <person name="Reynolds N.K."/>
            <person name="Stajich J.E."/>
            <person name="Barry K."/>
            <person name="Grigoriev I.V."/>
            <person name="Crous P."/>
            <person name="Smith M.E."/>
        </authorList>
    </citation>
    <scope>NUCLEOTIDE SEQUENCE</scope>
    <source>
        <strain evidence="10">RSA 1196</strain>
    </source>
</reference>
<evidence type="ECO:0000313" key="10">
    <source>
        <dbReference type="EMBL" id="KAJ1958244.1"/>
    </source>
</evidence>
<dbReference type="CDD" id="cd00038">
    <property type="entry name" value="CAP_ED"/>
    <property type="match status" value="1"/>
</dbReference>
<dbReference type="SMART" id="SM00100">
    <property type="entry name" value="cNMP"/>
    <property type="match status" value="1"/>
</dbReference>
<feature type="transmembrane region" description="Helical" evidence="6">
    <location>
        <begin position="351"/>
        <end position="384"/>
    </location>
</feature>
<evidence type="ECO:0000256" key="6">
    <source>
        <dbReference type="SAM" id="Phobius"/>
    </source>
</evidence>
<dbReference type="AlphaFoldDB" id="A0A9W8ARR5"/>
<dbReference type="Proteomes" id="UP001150925">
    <property type="component" value="Unassembled WGS sequence"/>
</dbReference>